<comment type="caution">
    <text evidence="9">The sequence shown here is derived from an EMBL/GenBank/DDBJ whole genome shotgun (WGS) entry which is preliminary data.</text>
</comment>
<keyword evidence="4 7" id="KW-0812">Transmembrane</keyword>
<dbReference type="RefSeq" id="WP_184142993.1">
    <property type="nucleotide sequence ID" value="NZ_JACHIK010000004.1"/>
</dbReference>
<feature type="transmembrane region" description="Helical" evidence="7">
    <location>
        <begin position="208"/>
        <end position="228"/>
    </location>
</feature>
<evidence type="ECO:0000313" key="10">
    <source>
        <dbReference type="Proteomes" id="UP000535406"/>
    </source>
</evidence>
<feature type="transmembrane region" description="Helical" evidence="7">
    <location>
        <begin position="28"/>
        <end position="45"/>
    </location>
</feature>
<dbReference type="InterPro" id="IPR000515">
    <property type="entry name" value="MetI-like"/>
</dbReference>
<evidence type="ECO:0000256" key="1">
    <source>
        <dbReference type="ARBA" id="ARBA00004651"/>
    </source>
</evidence>
<organism evidence="9 10">
    <name type="scientific">Shinella fusca</name>
    <dbReference type="NCBI Taxonomy" id="544480"/>
    <lineage>
        <taxon>Bacteria</taxon>
        <taxon>Pseudomonadati</taxon>
        <taxon>Pseudomonadota</taxon>
        <taxon>Alphaproteobacteria</taxon>
        <taxon>Hyphomicrobiales</taxon>
        <taxon>Rhizobiaceae</taxon>
        <taxon>Shinella</taxon>
    </lineage>
</organism>
<dbReference type="PANTHER" id="PTHR30151:SF0">
    <property type="entry name" value="ABC TRANSPORTER PERMEASE PROTEIN MJ0413-RELATED"/>
    <property type="match status" value="1"/>
</dbReference>
<dbReference type="GO" id="GO:0005886">
    <property type="term" value="C:plasma membrane"/>
    <property type="evidence" value="ECO:0007669"/>
    <property type="project" value="UniProtKB-SubCell"/>
</dbReference>
<dbReference type="Pfam" id="PF00528">
    <property type="entry name" value="BPD_transp_1"/>
    <property type="match status" value="1"/>
</dbReference>
<dbReference type="Gene3D" id="1.10.3720.10">
    <property type="entry name" value="MetI-like"/>
    <property type="match status" value="1"/>
</dbReference>
<feature type="domain" description="ABC transmembrane type-1" evidence="8">
    <location>
        <begin position="77"/>
        <end position="257"/>
    </location>
</feature>
<evidence type="ECO:0000256" key="4">
    <source>
        <dbReference type="ARBA" id="ARBA00022692"/>
    </source>
</evidence>
<keyword evidence="3" id="KW-1003">Cell membrane</keyword>
<accession>A0A7W8DU19</accession>
<name>A0A7W8DU19_9HYPH</name>
<keyword evidence="2 7" id="KW-0813">Transport</keyword>
<comment type="similarity">
    <text evidence="7">Belongs to the binding-protein-dependent transport system permease family.</text>
</comment>
<dbReference type="SUPFAM" id="SSF161098">
    <property type="entry name" value="MetI-like"/>
    <property type="match status" value="1"/>
</dbReference>
<comment type="subcellular location">
    <subcellularLocation>
        <location evidence="1 7">Cell membrane</location>
        <topology evidence="1 7">Multi-pass membrane protein</topology>
    </subcellularLocation>
</comment>
<evidence type="ECO:0000256" key="6">
    <source>
        <dbReference type="ARBA" id="ARBA00023136"/>
    </source>
</evidence>
<feature type="transmembrane region" description="Helical" evidence="7">
    <location>
        <begin position="114"/>
        <end position="137"/>
    </location>
</feature>
<keyword evidence="6 7" id="KW-0472">Membrane</keyword>
<evidence type="ECO:0000259" key="8">
    <source>
        <dbReference type="PROSITE" id="PS50928"/>
    </source>
</evidence>
<evidence type="ECO:0000256" key="3">
    <source>
        <dbReference type="ARBA" id="ARBA00022475"/>
    </source>
</evidence>
<sequence length="277" mass="29475">MSTATQPDGALSSGQAETVNRRWSVPNWMITTISVVIALLIWEYFGRHANPLLATYPTAILVAAGNMFSDGRLLSALLQSSQPFVAGYIAAVVLGIPAGLLLGRYRLFEAGFGIYVTAGYATPLIALVPLMILWFGLGFAVKAVIVFLLSFFPICLNTWFGVKAVPKTLIEVGTAFCAPQSQIMRGIILPATIPYIMAGLRLGIGKAVIGIVIAEFQTAISGLGGIIITSANAFRTAEMFVPIVLIMVIAVVLTELVGSLERIVAPWQSEITGQDSA</sequence>
<evidence type="ECO:0000313" key="9">
    <source>
        <dbReference type="EMBL" id="MBB5042303.1"/>
    </source>
</evidence>
<reference evidence="9 10" key="1">
    <citation type="submission" date="2020-08" db="EMBL/GenBank/DDBJ databases">
        <title>Genomic Encyclopedia of Type Strains, Phase IV (KMG-IV): sequencing the most valuable type-strain genomes for metagenomic binning, comparative biology and taxonomic classification.</title>
        <authorList>
            <person name="Goeker M."/>
        </authorList>
    </citation>
    <scope>NUCLEOTIDE SEQUENCE [LARGE SCALE GENOMIC DNA]</scope>
    <source>
        <strain evidence="9 10">DSM 21319</strain>
    </source>
</reference>
<gene>
    <name evidence="9" type="ORF">HNQ66_001699</name>
</gene>
<dbReference type="CDD" id="cd06261">
    <property type="entry name" value="TM_PBP2"/>
    <property type="match status" value="1"/>
</dbReference>
<dbReference type="GO" id="GO:0055085">
    <property type="term" value="P:transmembrane transport"/>
    <property type="evidence" value="ECO:0007669"/>
    <property type="project" value="InterPro"/>
</dbReference>
<dbReference type="EMBL" id="JACHIK010000004">
    <property type="protein sequence ID" value="MBB5042303.1"/>
    <property type="molecule type" value="Genomic_DNA"/>
</dbReference>
<feature type="transmembrane region" description="Helical" evidence="7">
    <location>
        <begin position="52"/>
        <end position="69"/>
    </location>
</feature>
<feature type="transmembrane region" description="Helical" evidence="7">
    <location>
        <begin position="240"/>
        <end position="260"/>
    </location>
</feature>
<dbReference type="Proteomes" id="UP000535406">
    <property type="component" value="Unassembled WGS sequence"/>
</dbReference>
<evidence type="ECO:0000256" key="7">
    <source>
        <dbReference type="RuleBase" id="RU363032"/>
    </source>
</evidence>
<dbReference type="PROSITE" id="PS50928">
    <property type="entry name" value="ABC_TM1"/>
    <property type="match status" value="1"/>
</dbReference>
<feature type="transmembrane region" description="Helical" evidence="7">
    <location>
        <begin position="143"/>
        <end position="162"/>
    </location>
</feature>
<keyword evidence="5 7" id="KW-1133">Transmembrane helix</keyword>
<feature type="transmembrane region" description="Helical" evidence="7">
    <location>
        <begin position="81"/>
        <end position="102"/>
    </location>
</feature>
<evidence type="ECO:0000256" key="2">
    <source>
        <dbReference type="ARBA" id="ARBA00022448"/>
    </source>
</evidence>
<proteinExistence type="inferred from homology"/>
<dbReference type="AlphaFoldDB" id="A0A7W8DU19"/>
<dbReference type="InterPro" id="IPR035906">
    <property type="entry name" value="MetI-like_sf"/>
</dbReference>
<protein>
    <submittedName>
        <fullName evidence="9">NitT/TauT family transport system permease protein</fullName>
    </submittedName>
</protein>
<keyword evidence="10" id="KW-1185">Reference proteome</keyword>
<dbReference type="PANTHER" id="PTHR30151">
    <property type="entry name" value="ALKANE SULFONATE ABC TRANSPORTER-RELATED, MEMBRANE SUBUNIT"/>
    <property type="match status" value="1"/>
</dbReference>
<evidence type="ECO:0000256" key="5">
    <source>
        <dbReference type="ARBA" id="ARBA00022989"/>
    </source>
</evidence>